<feature type="compositionally biased region" description="Basic residues" evidence="1">
    <location>
        <begin position="1"/>
        <end position="18"/>
    </location>
</feature>
<evidence type="ECO:0000313" key="2">
    <source>
        <dbReference type="EMBL" id="QHS95236.1"/>
    </source>
</evidence>
<accession>A0A6C0BSP8</accession>
<feature type="region of interest" description="Disordered" evidence="1">
    <location>
        <begin position="1"/>
        <end position="26"/>
    </location>
</feature>
<feature type="compositionally biased region" description="Acidic residues" evidence="1">
    <location>
        <begin position="499"/>
        <end position="515"/>
    </location>
</feature>
<protein>
    <submittedName>
        <fullName evidence="2">Uncharacterized protein</fullName>
    </submittedName>
</protein>
<feature type="region of interest" description="Disordered" evidence="1">
    <location>
        <begin position="972"/>
        <end position="1060"/>
    </location>
</feature>
<feature type="compositionally biased region" description="Acidic residues" evidence="1">
    <location>
        <begin position="393"/>
        <end position="402"/>
    </location>
</feature>
<feature type="compositionally biased region" description="Low complexity" evidence="1">
    <location>
        <begin position="561"/>
        <end position="586"/>
    </location>
</feature>
<evidence type="ECO:0000256" key="1">
    <source>
        <dbReference type="SAM" id="MobiDB-lite"/>
    </source>
</evidence>
<dbReference type="AlphaFoldDB" id="A0A6C0BSP8"/>
<dbReference type="EMBL" id="MN739245">
    <property type="protein sequence ID" value="QHS95236.1"/>
    <property type="molecule type" value="Genomic_DNA"/>
</dbReference>
<organism evidence="2">
    <name type="scientific">viral metagenome</name>
    <dbReference type="NCBI Taxonomy" id="1070528"/>
    <lineage>
        <taxon>unclassified sequences</taxon>
        <taxon>metagenomes</taxon>
        <taxon>organismal metagenomes</taxon>
    </lineage>
</organism>
<proteinExistence type="predicted"/>
<feature type="compositionally biased region" description="Basic residues" evidence="1">
    <location>
        <begin position="988"/>
        <end position="1007"/>
    </location>
</feature>
<feature type="compositionally biased region" description="Basic and acidic residues" evidence="1">
    <location>
        <begin position="383"/>
        <end position="392"/>
    </location>
</feature>
<name>A0A6C0BSP8_9ZZZZ</name>
<feature type="compositionally biased region" description="Basic residues" evidence="1">
    <location>
        <begin position="1015"/>
        <end position="1060"/>
    </location>
</feature>
<sequence>MKRKIRKSKIKKTRKRQKGGYPGKIKDHEYCSNSNDNQILSITFKLFNEIVEKSQSDMEVSKLLFKPIKILSEIYEHSKGFGDYVNEPSISQQIFGDSKSFNRELMNIDVNRIVPRIELLKYDLDSHYRDINQRVLNFINQLRGIIDQDKHIDNLNTDFGKCSIIVSHNEFMKLLIGKLEDMNNDGWFSGEQEDEIPEITEEESKKYLSKGDLNNLDCLLIMIDEKKKIKSKGIVDYNSTNYSRIKEIINGIPDPEKIHCYLIFRHCPACHNLEYGLLGKASKVANMGWARWNEVNSNTSLSMCLDNTVSDFFFKGTTPETKFDELIESISEKFNENIHFYSSIIFRAFVTCLLIQSLFLLRGKIVGNVPLDGGSESGPVSDRPPDPDRSPDDGDQSEPVEGDTEHVEGNTEPLVETEHVETELVETELVENPTSMGAEGAVGGIDSEPGVGGPVEASGDSVESSGSSTGDQGNERDESQGPEAAEISNIDEQVVSALESEDETAEDETAAEEGDGTPGEEVNITDVKEAFKITTPKMNITVDEGAPSALPTSSELSESPAVAAAAAAAKGPPVTSAPSAPSALSESSEEPEAVAAASSSASSSSSSSLPSRTAPSGRRTDEAVAEQGDGATGRTETVSGEQVEGDGTPAPSEPAEPENGLPETGLPETGLPENGLPETGLPETGPPESEPSATALAVDPSVTELGVVSSKPDGTATEATATEATAPAVKELKAQQEKTDLKGADILNTDWGDIPDDIKTKLRYLGWEKDGSNWVSNKLPKPGYYSENWDKLNEYHRLLKSIGWTEETWNNPETQLSRTGIENFLPFHIKWDDLTPGQRRTATELELDKYYIIDKFYDLLDIDERENSGLKKLYNLKKVIPDLGNPKTNAEEQEEKKLTDEQKFQKFREKIGWVSKRPGKNAFYINLKGMWENNVKKSLRSHIPTIYLPLNEIDDITEELNELGLTESNFSSISLNQPYKGGGGFRNKSTKKKSTKKKSTKKKSTKKSTREKSTKKSTRKKSTRKKSTRKKSTRKKSTRKKSTRKKSTRKSTKKKYTYKK</sequence>
<reference evidence="2" key="1">
    <citation type="journal article" date="2020" name="Nature">
        <title>Giant virus diversity and host interactions through global metagenomics.</title>
        <authorList>
            <person name="Schulz F."/>
            <person name="Roux S."/>
            <person name="Paez-Espino D."/>
            <person name="Jungbluth S."/>
            <person name="Walsh D.A."/>
            <person name="Denef V.J."/>
            <person name="McMahon K.D."/>
            <person name="Konstantinidis K.T."/>
            <person name="Eloe-Fadrosh E.A."/>
            <person name="Kyrpides N.C."/>
            <person name="Woyke T."/>
        </authorList>
    </citation>
    <scope>NUCLEOTIDE SEQUENCE</scope>
    <source>
        <strain evidence="2">GVMAG-M-3300018428-35</strain>
    </source>
</reference>
<feature type="compositionally biased region" description="Low complexity" evidence="1">
    <location>
        <begin position="593"/>
        <end position="616"/>
    </location>
</feature>
<feature type="compositionally biased region" description="Low complexity" evidence="1">
    <location>
        <begin position="458"/>
        <end position="470"/>
    </location>
</feature>
<feature type="region of interest" description="Disordered" evidence="1">
    <location>
        <begin position="372"/>
        <end position="694"/>
    </location>
</feature>